<dbReference type="InterPro" id="IPR011620">
    <property type="entry name" value="Sig_transdc_His_kinase_LytS_TM"/>
</dbReference>
<sequence length="437" mass="49244">MAFGRGSSKRRGIEMLTSLFSNILFLIFPIFLFQVFWEGRRRFNQDGPVMLMLGAGAMLLCMNFPVVMSDGYYFDFRFTVLAIAALYGSLRHSAVLVGVMVAYRWWMGGDGFFGQLFILALLFPLLMLARRKFTSRPPAVRMILVIALSIAPVPMLLLGKPLIFEDILLTWELVEQFLTVMGIQAVGTWIVIYFIEKDIEAHAIRREIRQAEKMRVISDLAASVSHEVRNPLTVARGFLQLLLTSAKSEKESRFMTLALEELDRAQEIIGDYLAYAKPDADRLEELEVEDEIRYVSGVLQPYALFGEVEIETDCPEHNWVLGERQKFRQCLINLVKNSIEAMPEGGKLRIGIHALQNKVEVRIRDNGTGMTPEEVSRLGKAFYTTKERGTGLGTMVAFSIIKAMNGRIDIHSKKGAGTEFTIVLPKVNPAEKFGSAV</sequence>
<reference evidence="16 17" key="2">
    <citation type="journal article" date="2013" name="Genome Announc.">
        <title>Genome Sequence of Growth-Improving Paenibacillus mucilaginosus Strain KNP414.</title>
        <authorList>
            <person name="Lu J.J."/>
            <person name="Wang J.F."/>
            <person name="Hu X.F."/>
        </authorList>
    </citation>
    <scope>NUCLEOTIDE SEQUENCE [LARGE SCALE GENOMIC DNA]</scope>
    <source>
        <strain evidence="16 17">KNP414</strain>
    </source>
</reference>
<dbReference type="InterPro" id="IPR003661">
    <property type="entry name" value="HisK_dim/P_dom"/>
</dbReference>
<keyword evidence="4" id="KW-1003">Cell membrane</keyword>
<evidence type="ECO:0000256" key="14">
    <source>
        <dbReference type="SAM" id="Phobius"/>
    </source>
</evidence>
<dbReference type="KEGG" id="pms:KNP414_07257"/>
<dbReference type="InterPro" id="IPR005467">
    <property type="entry name" value="His_kinase_dom"/>
</dbReference>
<dbReference type="SUPFAM" id="SSF55874">
    <property type="entry name" value="ATPase domain of HSP90 chaperone/DNA topoisomerase II/histidine kinase"/>
    <property type="match status" value="1"/>
</dbReference>
<evidence type="ECO:0000256" key="2">
    <source>
        <dbReference type="ARBA" id="ARBA00004651"/>
    </source>
</evidence>
<dbReference type="GO" id="GO:0005524">
    <property type="term" value="F:ATP binding"/>
    <property type="evidence" value="ECO:0007669"/>
    <property type="project" value="UniProtKB-KW"/>
</dbReference>
<dbReference type="PATRIC" id="fig|1036673.3.peg.6771"/>
<comment type="subcellular location">
    <subcellularLocation>
        <location evidence="2">Cell membrane</location>
        <topology evidence="2">Multi-pass membrane protein</topology>
    </subcellularLocation>
</comment>
<dbReference type="InterPro" id="IPR036097">
    <property type="entry name" value="HisK_dim/P_sf"/>
</dbReference>
<dbReference type="EC" id="2.7.13.3" evidence="3"/>
<gene>
    <name evidence="16" type="ordered locus">KNP414_07257</name>
</gene>
<dbReference type="PANTHER" id="PTHR43065:SF46">
    <property type="entry name" value="C4-DICARBOXYLATE TRANSPORT SENSOR PROTEIN DCTB"/>
    <property type="match status" value="1"/>
</dbReference>
<evidence type="ECO:0000256" key="7">
    <source>
        <dbReference type="ARBA" id="ARBA00022692"/>
    </source>
</evidence>
<accession>F8FN97</accession>
<evidence type="ECO:0000313" key="17">
    <source>
        <dbReference type="Proteomes" id="UP000006620"/>
    </source>
</evidence>
<keyword evidence="13 14" id="KW-0472">Membrane</keyword>
<dbReference type="SMART" id="SM00387">
    <property type="entry name" value="HATPase_c"/>
    <property type="match status" value="1"/>
</dbReference>
<keyword evidence="11 14" id="KW-1133">Transmembrane helix</keyword>
<keyword evidence="10" id="KW-0067">ATP-binding</keyword>
<dbReference type="InterPro" id="IPR003594">
    <property type="entry name" value="HATPase_dom"/>
</dbReference>
<evidence type="ECO:0000256" key="13">
    <source>
        <dbReference type="ARBA" id="ARBA00023136"/>
    </source>
</evidence>
<feature type="transmembrane region" description="Helical" evidence="14">
    <location>
        <begin position="112"/>
        <end position="130"/>
    </location>
</feature>
<feature type="transmembrane region" description="Helical" evidence="14">
    <location>
        <begin position="176"/>
        <end position="195"/>
    </location>
</feature>
<dbReference type="EMBL" id="CP002869">
    <property type="protein sequence ID" value="AEI45767.1"/>
    <property type="molecule type" value="Genomic_DNA"/>
</dbReference>
<feature type="transmembrane region" description="Helical" evidence="14">
    <location>
        <begin position="142"/>
        <end position="164"/>
    </location>
</feature>
<dbReference type="GO" id="GO:0000155">
    <property type="term" value="F:phosphorelay sensor kinase activity"/>
    <property type="evidence" value="ECO:0007669"/>
    <property type="project" value="InterPro"/>
</dbReference>
<evidence type="ECO:0000256" key="9">
    <source>
        <dbReference type="ARBA" id="ARBA00022777"/>
    </source>
</evidence>
<evidence type="ECO:0000256" key="6">
    <source>
        <dbReference type="ARBA" id="ARBA00022679"/>
    </source>
</evidence>
<name>F8FN97_PAEMK</name>
<evidence type="ECO:0000256" key="5">
    <source>
        <dbReference type="ARBA" id="ARBA00022553"/>
    </source>
</evidence>
<feature type="transmembrane region" description="Helical" evidence="14">
    <location>
        <begin position="12"/>
        <end position="37"/>
    </location>
</feature>
<dbReference type="SUPFAM" id="SSF47384">
    <property type="entry name" value="Homodimeric domain of signal transducing histidine kinase"/>
    <property type="match status" value="1"/>
</dbReference>
<evidence type="ECO:0000256" key="3">
    <source>
        <dbReference type="ARBA" id="ARBA00012438"/>
    </source>
</evidence>
<evidence type="ECO:0000256" key="8">
    <source>
        <dbReference type="ARBA" id="ARBA00022741"/>
    </source>
</evidence>
<evidence type="ECO:0000259" key="15">
    <source>
        <dbReference type="PROSITE" id="PS50109"/>
    </source>
</evidence>
<evidence type="ECO:0000313" key="16">
    <source>
        <dbReference type="EMBL" id="AEI45767.1"/>
    </source>
</evidence>
<keyword evidence="6" id="KW-0808">Transferase</keyword>
<dbReference type="Gene3D" id="3.30.565.10">
    <property type="entry name" value="Histidine kinase-like ATPase, C-terminal domain"/>
    <property type="match status" value="1"/>
</dbReference>
<feature type="transmembrane region" description="Helical" evidence="14">
    <location>
        <begin position="80"/>
        <end position="106"/>
    </location>
</feature>
<dbReference type="GO" id="GO:0071555">
    <property type="term" value="P:cell wall organization"/>
    <property type="evidence" value="ECO:0007669"/>
    <property type="project" value="InterPro"/>
</dbReference>
<dbReference type="PRINTS" id="PR00344">
    <property type="entry name" value="BCTRLSENSOR"/>
</dbReference>
<reference evidence="17" key="1">
    <citation type="submission" date="2011-06" db="EMBL/GenBank/DDBJ databases">
        <title>Complete genome sequence of Paenibacillus mucilaginosus KNP414.</title>
        <authorList>
            <person name="Wang J."/>
            <person name="Hu S."/>
            <person name="Hu X."/>
            <person name="Zhang B."/>
            <person name="Dong D."/>
            <person name="Zhang S."/>
            <person name="Zhao K."/>
            <person name="Wu D."/>
        </authorList>
    </citation>
    <scope>NUCLEOTIDE SEQUENCE [LARGE SCALE GENOMIC DNA]</scope>
    <source>
        <strain evidence="17">KNP414</strain>
    </source>
</reference>
<comment type="catalytic activity">
    <reaction evidence="1">
        <text>ATP + protein L-histidine = ADP + protein N-phospho-L-histidine.</text>
        <dbReference type="EC" id="2.7.13.3"/>
    </reaction>
</comment>
<dbReference type="Pfam" id="PF00512">
    <property type="entry name" value="HisKA"/>
    <property type="match status" value="1"/>
</dbReference>
<dbReference type="HOGENOM" id="CLU_000445_89_1_9"/>
<dbReference type="Pfam" id="PF02518">
    <property type="entry name" value="HATPase_c"/>
    <property type="match status" value="1"/>
</dbReference>
<dbReference type="Proteomes" id="UP000006620">
    <property type="component" value="Chromosome"/>
</dbReference>
<evidence type="ECO:0000256" key="1">
    <source>
        <dbReference type="ARBA" id="ARBA00000085"/>
    </source>
</evidence>
<keyword evidence="9 16" id="KW-0418">Kinase</keyword>
<evidence type="ECO:0000256" key="12">
    <source>
        <dbReference type="ARBA" id="ARBA00023012"/>
    </source>
</evidence>
<dbReference type="Gene3D" id="1.10.287.130">
    <property type="match status" value="1"/>
</dbReference>
<dbReference type="InterPro" id="IPR004358">
    <property type="entry name" value="Sig_transdc_His_kin-like_C"/>
</dbReference>
<evidence type="ECO:0000256" key="4">
    <source>
        <dbReference type="ARBA" id="ARBA00022475"/>
    </source>
</evidence>
<proteinExistence type="predicted"/>
<dbReference type="SMART" id="SM00388">
    <property type="entry name" value="HisKA"/>
    <property type="match status" value="1"/>
</dbReference>
<dbReference type="InterPro" id="IPR036890">
    <property type="entry name" value="HATPase_C_sf"/>
</dbReference>
<dbReference type="Pfam" id="PF07694">
    <property type="entry name" value="5TM-5TMR_LYT"/>
    <property type="match status" value="1"/>
</dbReference>
<dbReference type="AlphaFoldDB" id="F8FN97"/>
<keyword evidence="5" id="KW-0597">Phosphoprotein</keyword>
<dbReference type="CDD" id="cd00082">
    <property type="entry name" value="HisKA"/>
    <property type="match status" value="1"/>
</dbReference>
<feature type="domain" description="Histidine kinase" evidence="15">
    <location>
        <begin position="223"/>
        <end position="428"/>
    </location>
</feature>
<feature type="transmembrane region" description="Helical" evidence="14">
    <location>
        <begin position="49"/>
        <end position="68"/>
    </location>
</feature>
<keyword evidence="12" id="KW-0902">Two-component regulatory system</keyword>
<evidence type="ECO:0000256" key="11">
    <source>
        <dbReference type="ARBA" id="ARBA00022989"/>
    </source>
</evidence>
<dbReference type="PANTHER" id="PTHR43065">
    <property type="entry name" value="SENSOR HISTIDINE KINASE"/>
    <property type="match status" value="1"/>
</dbReference>
<dbReference type="PROSITE" id="PS50109">
    <property type="entry name" value="HIS_KIN"/>
    <property type="match status" value="1"/>
</dbReference>
<organism evidence="16 17">
    <name type="scientific">Paenibacillus mucilaginosus (strain KNP414)</name>
    <dbReference type="NCBI Taxonomy" id="1036673"/>
    <lineage>
        <taxon>Bacteria</taxon>
        <taxon>Bacillati</taxon>
        <taxon>Bacillota</taxon>
        <taxon>Bacilli</taxon>
        <taxon>Bacillales</taxon>
        <taxon>Paenibacillaceae</taxon>
        <taxon>Paenibacillus</taxon>
    </lineage>
</organism>
<keyword evidence="8" id="KW-0547">Nucleotide-binding</keyword>
<keyword evidence="7 14" id="KW-0812">Transmembrane</keyword>
<protein>
    <recommendedName>
        <fullName evidence="3">histidine kinase</fullName>
        <ecNumber evidence="3">2.7.13.3</ecNumber>
    </recommendedName>
</protein>
<evidence type="ECO:0000256" key="10">
    <source>
        <dbReference type="ARBA" id="ARBA00022840"/>
    </source>
</evidence>
<dbReference type="GO" id="GO:0005886">
    <property type="term" value="C:plasma membrane"/>
    <property type="evidence" value="ECO:0007669"/>
    <property type="project" value="UniProtKB-SubCell"/>
</dbReference>